<evidence type="ECO:0000313" key="3">
    <source>
        <dbReference type="Proteomes" id="UP001225378"/>
    </source>
</evidence>
<dbReference type="Proteomes" id="UP001225378">
    <property type="component" value="Plasmid unnamed2"/>
</dbReference>
<accession>A0AAU7P0B8</accession>
<evidence type="ECO:0000313" key="2">
    <source>
        <dbReference type="EMBL" id="XBS22704.1"/>
    </source>
</evidence>
<gene>
    <name evidence="2" type="ORF">Q9L42_020545</name>
</gene>
<name>A0AAU7P0B8_9GAMM</name>
<dbReference type="EMBL" id="CP157744">
    <property type="protein sequence ID" value="XBS22704.1"/>
    <property type="molecule type" value="Genomic_DNA"/>
</dbReference>
<sequence length="119" mass="12676">MHTKIKENTPSEDTKPQTASEEQKQFEAKAILARIVSELGGTISSWERSAAVVGLWDYADITLNDKTERVGVSGGGVVSINGKPHDPEGNVNDSETSVGASIAAAFPAPETDLDMHIVR</sequence>
<protein>
    <submittedName>
        <fullName evidence="2">Uncharacterized protein</fullName>
    </submittedName>
</protein>
<reference evidence="2 3" key="1">
    <citation type="journal article" date="2024" name="Microbiology">
        <title>Methylomarinum rosea sp. nov., a novel halophilic methanotrophic bacterium from the hypersaline Lake Elton.</title>
        <authorList>
            <person name="Suleimanov R.Z."/>
            <person name="Oshkin I.Y."/>
            <person name="Danilova O.V."/>
            <person name="Suzina N.E."/>
            <person name="Dedysh S.N."/>
        </authorList>
    </citation>
    <scope>NUCLEOTIDE SEQUENCE [LARGE SCALE GENOMIC DNA]</scope>
    <source>
        <strain evidence="2 3">Ch1-1</strain>
        <plasmid evidence="3">unnamed2</plasmid>
    </source>
</reference>
<feature type="region of interest" description="Disordered" evidence="1">
    <location>
        <begin position="75"/>
        <end position="96"/>
    </location>
</feature>
<feature type="region of interest" description="Disordered" evidence="1">
    <location>
        <begin position="1"/>
        <end position="24"/>
    </location>
</feature>
<dbReference type="KEGG" id="mech:Q9L42_020545"/>
<evidence type="ECO:0000256" key="1">
    <source>
        <dbReference type="SAM" id="MobiDB-lite"/>
    </source>
</evidence>
<dbReference type="RefSeq" id="WP_305910548.1">
    <property type="nucleotide sequence ID" value="NZ_CP157744.1"/>
</dbReference>
<proteinExistence type="predicted"/>
<keyword evidence="2" id="KW-0614">Plasmid</keyword>
<geneLocation type="plasmid" evidence="2 3">
    <name>unnamed2</name>
</geneLocation>
<keyword evidence="3" id="KW-1185">Reference proteome</keyword>
<dbReference type="AlphaFoldDB" id="A0AAU7P0B8"/>
<organism evidence="2 3">
    <name type="scientific">Methylomarinum roseum</name>
    <dbReference type="NCBI Taxonomy" id="3067653"/>
    <lineage>
        <taxon>Bacteria</taxon>
        <taxon>Pseudomonadati</taxon>
        <taxon>Pseudomonadota</taxon>
        <taxon>Gammaproteobacteria</taxon>
        <taxon>Methylococcales</taxon>
        <taxon>Methylococcaceae</taxon>
        <taxon>Methylomarinum</taxon>
    </lineage>
</organism>